<keyword evidence="2" id="KW-1185">Reference proteome</keyword>
<dbReference type="EMBL" id="WHWB01032254">
    <property type="protein sequence ID" value="KAJ7426290.1"/>
    <property type="molecule type" value="Genomic_DNA"/>
</dbReference>
<proteinExistence type="predicted"/>
<organism evidence="1 2">
    <name type="scientific">Willisornis vidua</name>
    <name type="common">Xingu scale-backed antbird</name>
    <dbReference type="NCBI Taxonomy" id="1566151"/>
    <lineage>
        <taxon>Eukaryota</taxon>
        <taxon>Metazoa</taxon>
        <taxon>Chordata</taxon>
        <taxon>Craniata</taxon>
        <taxon>Vertebrata</taxon>
        <taxon>Euteleostomi</taxon>
        <taxon>Archelosauria</taxon>
        <taxon>Archosauria</taxon>
        <taxon>Dinosauria</taxon>
        <taxon>Saurischia</taxon>
        <taxon>Theropoda</taxon>
        <taxon>Coelurosauria</taxon>
        <taxon>Aves</taxon>
        <taxon>Neognathae</taxon>
        <taxon>Neoaves</taxon>
        <taxon>Telluraves</taxon>
        <taxon>Australaves</taxon>
        <taxon>Passeriformes</taxon>
        <taxon>Thamnophilidae</taxon>
        <taxon>Willisornis</taxon>
    </lineage>
</organism>
<evidence type="ECO:0000313" key="1">
    <source>
        <dbReference type="EMBL" id="KAJ7426290.1"/>
    </source>
</evidence>
<protein>
    <submittedName>
        <fullName evidence="1">Uncharacterized protein</fullName>
    </submittedName>
</protein>
<dbReference type="Proteomes" id="UP001145742">
    <property type="component" value="Unassembled WGS sequence"/>
</dbReference>
<accession>A0ABQ9DPM5</accession>
<reference evidence="1" key="1">
    <citation type="submission" date="2019-10" db="EMBL/GenBank/DDBJ databases">
        <authorList>
            <person name="Soares A.E.R."/>
            <person name="Aleixo A."/>
            <person name="Schneider P."/>
            <person name="Miyaki C.Y."/>
            <person name="Schneider M.P."/>
            <person name="Mello C."/>
            <person name="Vasconcelos A.T.R."/>
        </authorList>
    </citation>
    <scope>NUCLEOTIDE SEQUENCE</scope>
    <source>
        <tissue evidence="1">Muscle</tissue>
    </source>
</reference>
<evidence type="ECO:0000313" key="2">
    <source>
        <dbReference type="Proteomes" id="UP001145742"/>
    </source>
</evidence>
<sequence>MSWQCALAARRVNVILGCIGKSVASRWREVILALYLEPARPHLEYCVQLWAPQHKKDKELLERVQWRDTKVMKDLEHLCYEERLKKLGLFSPEERGLKGDLNNT</sequence>
<dbReference type="PANTHER" id="PTHR33332">
    <property type="entry name" value="REVERSE TRANSCRIPTASE DOMAIN-CONTAINING PROTEIN"/>
    <property type="match status" value="1"/>
</dbReference>
<gene>
    <name evidence="1" type="ORF">WISP_17356</name>
</gene>
<name>A0ABQ9DPM5_9PASS</name>
<comment type="caution">
    <text evidence="1">The sequence shown here is derived from an EMBL/GenBank/DDBJ whole genome shotgun (WGS) entry which is preliminary data.</text>
</comment>